<evidence type="ECO:0000313" key="3">
    <source>
        <dbReference type="Proteomes" id="UP000249723"/>
    </source>
</evidence>
<keyword evidence="3" id="KW-1185">Reference proteome</keyword>
<dbReference type="EMBL" id="FMWP01000117">
    <property type="protein sequence ID" value="SDA01929.1"/>
    <property type="molecule type" value="Genomic_DNA"/>
</dbReference>
<reference evidence="3" key="1">
    <citation type="submission" date="2016-10" db="EMBL/GenBank/DDBJ databases">
        <authorList>
            <person name="Jeantristanb JTB J.-T."/>
            <person name="Ricardo R."/>
        </authorList>
    </citation>
    <scope>NUCLEOTIDE SEQUENCE [LARGE SCALE GENOMIC DNA]</scope>
</reference>
<sequence length="256" mass="28390">MLLTTPIRSNALGFTLCGEMLRVYLVNAYGVFATETRDFRTDTNKHLLSRVLLHLLELDDRDYGVLASTSDVDDVTGKFSISDKFLPPRVHDFDSDLGAIEHLDIHALLFRRRSSFDRATSAFRVTATHAPVGSASAKSYPSQCEYGMTVAWVEQSRLAGCLDLRKKMHAAPRSETQGLSRIVGVHRGAFRILPDFLPDDEVFEGIEPRALEVVFFEECYSTLDSVQDTEAMARVVLGVIHGKHPKTTSAALGDCP</sequence>
<dbReference type="Pfam" id="PF17667">
    <property type="entry name" value="Pkinase_fungal"/>
    <property type="match status" value="1"/>
</dbReference>
<feature type="domain" description="Fungal-type protein kinase" evidence="1">
    <location>
        <begin position="6"/>
        <end position="129"/>
    </location>
</feature>
<gene>
    <name evidence="2" type="ORF">BZ3500_MVSOF-1268-A1-R1_CHR10-2G03015</name>
</gene>
<evidence type="ECO:0000313" key="2">
    <source>
        <dbReference type="EMBL" id="SDA01929.1"/>
    </source>
</evidence>
<name>A0A2X0K6N8_9BASI</name>
<dbReference type="Proteomes" id="UP000249723">
    <property type="component" value="Unassembled WGS sequence"/>
</dbReference>
<protein>
    <submittedName>
        <fullName evidence="2">BZ3500_MvSof-1268-A1-R1_Chr10-2g03015 protein</fullName>
    </submittedName>
</protein>
<evidence type="ECO:0000259" key="1">
    <source>
        <dbReference type="Pfam" id="PF17667"/>
    </source>
</evidence>
<dbReference type="STRING" id="289078.A0A2X0K6N8"/>
<dbReference type="AlphaFoldDB" id="A0A2X0K6N8"/>
<organism evidence="2 3">
    <name type="scientific">Microbotryum saponariae</name>
    <dbReference type="NCBI Taxonomy" id="289078"/>
    <lineage>
        <taxon>Eukaryota</taxon>
        <taxon>Fungi</taxon>
        <taxon>Dikarya</taxon>
        <taxon>Basidiomycota</taxon>
        <taxon>Pucciniomycotina</taxon>
        <taxon>Microbotryomycetes</taxon>
        <taxon>Microbotryales</taxon>
        <taxon>Microbotryaceae</taxon>
        <taxon>Microbotryum</taxon>
    </lineage>
</organism>
<dbReference type="InterPro" id="IPR040976">
    <property type="entry name" value="Pkinase_fungal"/>
</dbReference>
<accession>A0A2X0K6N8</accession>
<proteinExistence type="predicted"/>
<dbReference type="OrthoDB" id="2727827at2759"/>